<evidence type="ECO:0000313" key="2">
    <source>
        <dbReference type="Proteomes" id="UP000186955"/>
    </source>
</evidence>
<dbReference type="Proteomes" id="UP000186955">
    <property type="component" value="Unassembled WGS sequence"/>
</dbReference>
<organism evidence="1 2">
    <name type="scientific">Penicillium subrubescens</name>
    <dbReference type="NCBI Taxonomy" id="1316194"/>
    <lineage>
        <taxon>Eukaryota</taxon>
        <taxon>Fungi</taxon>
        <taxon>Dikarya</taxon>
        <taxon>Ascomycota</taxon>
        <taxon>Pezizomycotina</taxon>
        <taxon>Eurotiomycetes</taxon>
        <taxon>Eurotiomycetidae</taxon>
        <taxon>Eurotiales</taxon>
        <taxon>Aspergillaceae</taxon>
        <taxon>Penicillium</taxon>
    </lineage>
</organism>
<keyword evidence="2" id="KW-1185">Reference proteome</keyword>
<gene>
    <name evidence="1" type="ORF">PENSUB_3573</name>
</gene>
<sequence>MWGQHEDEVAGIDACKYFDSFDLPSIGQGSVVLGRSKNKFYQRARATNRPRVPGMTNYPLFVKAATSCAIGEFPVPRAPERYTYPQGFRPYDDFLTFEIKFHPETRVTPMEFEEDPVPFQSLQAVAVEAFYANEM</sequence>
<reference evidence="1 2" key="1">
    <citation type="submission" date="2016-10" db="EMBL/GenBank/DDBJ databases">
        <title>Genome sequence of the ascomycete fungus Penicillium subrubescens.</title>
        <authorList>
            <person name="De Vries R.P."/>
            <person name="Peng M."/>
            <person name="Dilokpimol A."/>
            <person name="Hilden K."/>
            <person name="Makela M.R."/>
            <person name="Grigoriev I."/>
            <person name="Riley R."/>
            <person name="Granchi Z."/>
        </authorList>
    </citation>
    <scope>NUCLEOTIDE SEQUENCE [LARGE SCALE GENOMIC DNA]</scope>
    <source>
        <strain evidence="1 2">CBS 132785</strain>
    </source>
</reference>
<dbReference type="AlphaFoldDB" id="A0A1Q5UF14"/>
<name>A0A1Q5UF14_9EURO</name>
<proteinExistence type="predicted"/>
<evidence type="ECO:0000313" key="1">
    <source>
        <dbReference type="EMBL" id="OKP11052.1"/>
    </source>
</evidence>
<dbReference type="OrthoDB" id="4307234at2759"/>
<accession>A0A1Q5UF14</accession>
<protein>
    <submittedName>
        <fullName evidence="1">Uncharacterized protein</fullName>
    </submittedName>
</protein>
<dbReference type="EMBL" id="MNBE01000308">
    <property type="protein sequence ID" value="OKP11052.1"/>
    <property type="molecule type" value="Genomic_DNA"/>
</dbReference>
<comment type="caution">
    <text evidence="1">The sequence shown here is derived from an EMBL/GenBank/DDBJ whole genome shotgun (WGS) entry which is preliminary data.</text>
</comment>